<dbReference type="PANTHER" id="PTHR46797:SF25">
    <property type="entry name" value="TRANSCRIPTIONAL REGULATOR"/>
    <property type="match status" value="1"/>
</dbReference>
<dbReference type="SUPFAM" id="SSF51182">
    <property type="entry name" value="RmlC-like cupins"/>
    <property type="match status" value="1"/>
</dbReference>
<dbReference type="RefSeq" id="WP_330395737.1">
    <property type="nucleotide sequence ID" value="NZ_FUYN01000002.1"/>
</dbReference>
<evidence type="ECO:0000256" key="1">
    <source>
        <dbReference type="ARBA" id="ARBA00023125"/>
    </source>
</evidence>
<name>A0A1T5B1R2_9FIRM</name>
<dbReference type="Gene3D" id="1.10.260.40">
    <property type="entry name" value="lambda repressor-like DNA-binding domains"/>
    <property type="match status" value="1"/>
</dbReference>
<accession>A0A1T5B1R2</accession>
<dbReference type="CDD" id="cd00093">
    <property type="entry name" value="HTH_XRE"/>
    <property type="match status" value="1"/>
</dbReference>
<dbReference type="AlphaFoldDB" id="A0A1T5B1R2"/>
<dbReference type="InterPro" id="IPR013096">
    <property type="entry name" value="Cupin_2"/>
</dbReference>
<keyword evidence="4" id="KW-1185">Reference proteome</keyword>
<dbReference type="Pfam" id="PF01381">
    <property type="entry name" value="HTH_3"/>
    <property type="match status" value="1"/>
</dbReference>
<dbReference type="InterPro" id="IPR014710">
    <property type="entry name" value="RmlC-like_jellyroll"/>
</dbReference>
<dbReference type="PANTHER" id="PTHR46797">
    <property type="entry name" value="HTH-TYPE TRANSCRIPTIONAL REGULATOR"/>
    <property type="match status" value="1"/>
</dbReference>
<evidence type="ECO:0000259" key="2">
    <source>
        <dbReference type="PROSITE" id="PS50943"/>
    </source>
</evidence>
<dbReference type="InterPro" id="IPR011051">
    <property type="entry name" value="RmlC_Cupin_sf"/>
</dbReference>
<reference evidence="4" key="1">
    <citation type="submission" date="2017-02" db="EMBL/GenBank/DDBJ databases">
        <authorList>
            <person name="Varghese N."/>
            <person name="Submissions S."/>
        </authorList>
    </citation>
    <scope>NUCLEOTIDE SEQUENCE [LARGE SCALE GENOMIC DNA]</scope>
    <source>
        <strain evidence="4">ATCC 35199</strain>
    </source>
</reference>
<dbReference type="InterPro" id="IPR050807">
    <property type="entry name" value="TransReg_Diox_bact_type"/>
</dbReference>
<protein>
    <submittedName>
        <fullName evidence="3">Transcriptional regulator, XRE family with cupin sensor</fullName>
    </submittedName>
</protein>
<dbReference type="Proteomes" id="UP000243406">
    <property type="component" value="Unassembled WGS sequence"/>
</dbReference>
<dbReference type="Gene3D" id="2.60.120.10">
    <property type="entry name" value="Jelly Rolls"/>
    <property type="match status" value="1"/>
</dbReference>
<dbReference type="SUPFAM" id="SSF47413">
    <property type="entry name" value="lambda repressor-like DNA-binding domains"/>
    <property type="match status" value="1"/>
</dbReference>
<dbReference type="SMART" id="SM00530">
    <property type="entry name" value="HTH_XRE"/>
    <property type="match status" value="1"/>
</dbReference>
<dbReference type="GO" id="GO:0005829">
    <property type="term" value="C:cytosol"/>
    <property type="evidence" value="ECO:0007669"/>
    <property type="project" value="TreeGrafter"/>
</dbReference>
<dbReference type="Pfam" id="PF07883">
    <property type="entry name" value="Cupin_2"/>
    <property type="match status" value="1"/>
</dbReference>
<sequence>MEILSEIADKIKELRKEKGYTLKDLADKTELSVSFLSQVENGSSSLAITSLKKLADAFSVPMTYFFYSMDTHNYHVKIDEQKSFKMEGLPSEFVRLSGDFSGRSLESMIVTIPGGQKHGHKYNHPGEEFAYVLEGVLIVEIEDKEYLVQAGDSIHYPSTMPHQWRNPLGSPVKILSVITPAVF</sequence>
<feature type="domain" description="HTH cro/C1-type" evidence="2">
    <location>
        <begin position="11"/>
        <end position="65"/>
    </location>
</feature>
<dbReference type="GO" id="GO:0003677">
    <property type="term" value="F:DNA binding"/>
    <property type="evidence" value="ECO:0007669"/>
    <property type="project" value="UniProtKB-KW"/>
</dbReference>
<organism evidence="3 4">
    <name type="scientific">Acetoanaerobium noterae</name>
    <dbReference type="NCBI Taxonomy" id="745369"/>
    <lineage>
        <taxon>Bacteria</taxon>
        <taxon>Bacillati</taxon>
        <taxon>Bacillota</taxon>
        <taxon>Clostridia</taxon>
        <taxon>Peptostreptococcales</taxon>
        <taxon>Filifactoraceae</taxon>
        <taxon>Acetoanaerobium</taxon>
    </lineage>
</organism>
<evidence type="ECO:0000313" key="3">
    <source>
        <dbReference type="EMBL" id="SKB40910.1"/>
    </source>
</evidence>
<dbReference type="GO" id="GO:0003700">
    <property type="term" value="F:DNA-binding transcription factor activity"/>
    <property type="evidence" value="ECO:0007669"/>
    <property type="project" value="TreeGrafter"/>
</dbReference>
<dbReference type="EMBL" id="FUYN01000002">
    <property type="protein sequence ID" value="SKB40910.1"/>
    <property type="molecule type" value="Genomic_DNA"/>
</dbReference>
<gene>
    <name evidence="3" type="ORF">SAMN02745120_1350</name>
</gene>
<evidence type="ECO:0000313" key="4">
    <source>
        <dbReference type="Proteomes" id="UP000243406"/>
    </source>
</evidence>
<dbReference type="InterPro" id="IPR010982">
    <property type="entry name" value="Lambda_DNA-bd_dom_sf"/>
</dbReference>
<dbReference type="CDD" id="cd02209">
    <property type="entry name" value="cupin_XRE_C"/>
    <property type="match status" value="1"/>
</dbReference>
<keyword evidence="1" id="KW-0238">DNA-binding</keyword>
<dbReference type="InterPro" id="IPR001387">
    <property type="entry name" value="Cro/C1-type_HTH"/>
</dbReference>
<proteinExistence type="predicted"/>
<dbReference type="PROSITE" id="PS50943">
    <property type="entry name" value="HTH_CROC1"/>
    <property type="match status" value="1"/>
</dbReference>